<dbReference type="Proteomes" id="UP000250125">
    <property type="component" value="Chromosome"/>
</dbReference>
<evidence type="ECO:0000256" key="1">
    <source>
        <dbReference type="SAM" id="MobiDB-lite"/>
    </source>
</evidence>
<keyword evidence="3" id="KW-1185">Reference proteome</keyword>
<evidence type="ECO:0000313" key="2">
    <source>
        <dbReference type="EMBL" id="ASJ08469.1"/>
    </source>
</evidence>
<dbReference type="OrthoDB" id="86179at2157"/>
<dbReference type="GeneID" id="33317406"/>
<gene>
    <name evidence="2" type="ORF">A3L11_04170</name>
</gene>
<reference evidence="2 3" key="1">
    <citation type="submission" date="2016-04" db="EMBL/GenBank/DDBJ databases">
        <title>Complete genome sequence of Thermococcus siculi type strain RG-20.</title>
        <authorList>
            <person name="Oger P.M."/>
        </authorList>
    </citation>
    <scope>NUCLEOTIDE SEQUENCE [LARGE SCALE GENOMIC DNA]</scope>
    <source>
        <strain evidence="2 3">RG-20</strain>
    </source>
</reference>
<dbReference type="EMBL" id="CP015103">
    <property type="protein sequence ID" value="ASJ08469.1"/>
    <property type="molecule type" value="Genomic_DNA"/>
</dbReference>
<protein>
    <submittedName>
        <fullName evidence="2">Uncharacterized protein</fullName>
    </submittedName>
</protein>
<accession>A0A2Z2MJ86</accession>
<feature type="compositionally biased region" description="Gly residues" evidence="1">
    <location>
        <begin position="42"/>
        <end position="54"/>
    </location>
</feature>
<proteinExistence type="predicted"/>
<organism evidence="2 3">
    <name type="scientific">Thermococcus siculi</name>
    <dbReference type="NCBI Taxonomy" id="72803"/>
    <lineage>
        <taxon>Archaea</taxon>
        <taxon>Methanobacteriati</taxon>
        <taxon>Methanobacteriota</taxon>
        <taxon>Thermococci</taxon>
        <taxon>Thermococcales</taxon>
        <taxon>Thermococcaceae</taxon>
        <taxon>Thermococcus</taxon>
    </lineage>
</organism>
<sequence>MRKKKVALLLVLVLIFSVAAAGCIGGGKGETSPSQTTSAGEQTGGTGGGGGSGGTSSSPGTGYTTTESPSETQTTPEEYASWANPWDAYNPVKIDGESYLITYLKYKLRIRTVEGGPIYEYEVEKSRGPAKVHVYGMKINMETGEQEKVDLGEFDVYEYSGKITPLNSESMNGTFEYKLWVTERTEDTDTFFLFPTLDFLTIYASLYGGSENTVGVWIKYGDMEFEFYNPGAVGDMSVTPYQEGDLNTLSQIADVQDIYMSWWGFYNFGFWGLLEDENIYQATQGSWGAMGYQYNYEITPDGTVTLGGHDFKVSTVKWTYTFGEVTGQGEATLSANLPVPIEAKGVFIAQGTNVFTHVKLEDIGFEKV</sequence>
<feature type="compositionally biased region" description="Low complexity" evidence="1">
    <location>
        <begin position="55"/>
        <end position="77"/>
    </location>
</feature>
<dbReference type="PROSITE" id="PS51257">
    <property type="entry name" value="PROKAR_LIPOPROTEIN"/>
    <property type="match status" value="1"/>
</dbReference>
<dbReference type="KEGG" id="tsl:A3L11_04170"/>
<dbReference type="RefSeq" id="WP_088855707.1">
    <property type="nucleotide sequence ID" value="NZ_CP015103.1"/>
</dbReference>
<name>A0A2Z2MJ86_9EURY</name>
<dbReference type="AlphaFoldDB" id="A0A2Z2MJ86"/>
<evidence type="ECO:0000313" key="3">
    <source>
        <dbReference type="Proteomes" id="UP000250125"/>
    </source>
</evidence>
<feature type="region of interest" description="Disordered" evidence="1">
    <location>
        <begin position="27"/>
        <end position="77"/>
    </location>
</feature>